<dbReference type="AlphaFoldDB" id="A0A450SNA3"/>
<dbReference type="PANTHER" id="PTHR43196:SF2">
    <property type="entry name" value="PHOSPHOADENOSINE PHOSPHOSULFATE REDUCTASE"/>
    <property type="match status" value="1"/>
</dbReference>
<dbReference type="EMBL" id="CAADFD010000022">
    <property type="protein sequence ID" value="VFJ55297.1"/>
    <property type="molecule type" value="Genomic_DNA"/>
</dbReference>
<dbReference type="GO" id="GO:0003824">
    <property type="term" value="F:catalytic activity"/>
    <property type="evidence" value="ECO:0007669"/>
    <property type="project" value="InterPro"/>
</dbReference>
<feature type="domain" description="Phosphoadenosine phosphosulphate reductase" evidence="1">
    <location>
        <begin position="36"/>
        <end position="220"/>
    </location>
</feature>
<dbReference type="Pfam" id="PF01507">
    <property type="entry name" value="PAPS_reduct"/>
    <property type="match status" value="1"/>
</dbReference>
<dbReference type="InterPro" id="IPR002500">
    <property type="entry name" value="PAPS_reduct_dom"/>
</dbReference>
<proteinExistence type="predicted"/>
<dbReference type="InterPro" id="IPR050128">
    <property type="entry name" value="Sulfate_adenylyltrnsfr_sub2"/>
</dbReference>
<dbReference type="SUPFAM" id="SSF52402">
    <property type="entry name" value="Adenine nucleotide alpha hydrolases-like"/>
    <property type="match status" value="1"/>
</dbReference>
<organism evidence="2">
    <name type="scientific">Candidatus Kentrum sp. FW</name>
    <dbReference type="NCBI Taxonomy" id="2126338"/>
    <lineage>
        <taxon>Bacteria</taxon>
        <taxon>Pseudomonadati</taxon>
        <taxon>Pseudomonadota</taxon>
        <taxon>Gammaproteobacteria</taxon>
        <taxon>Candidatus Kentrum</taxon>
    </lineage>
</organism>
<evidence type="ECO:0000259" key="1">
    <source>
        <dbReference type="Pfam" id="PF01507"/>
    </source>
</evidence>
<dbReference type="InterPro" id="IPR014729">
    <property type="entry name" value="Rossmann-like_a/b/a_fold"/>
</dbReference>
<gene>
    <name evidence="2" type="ORF">BECKFW1821B_GA0114236_102219</name>
</gene>
<dbReference type="NCBIfam" id="TIGR03183">
    <property type="entry name" value="DNA_S_dndC"/>
    <property type="match status" value="1"/>
</dbReference>
<evidence type="ECO:0000313" key="2">
    <source>
        <dbReference type="EMBL" id="VFJ55297.1"/>
    </source>
</evidence>
<name>A0A450SNA3_9GAMM</name>
<reference evidence="2" key="1">
    <citation type="submission" date="2019-02" db="EMBL/GenBank/DDBJ databases">
        <authorList>
            <person name="Gruber-Vodicka R. H."/>
            <person name="Seah K. B. B."/>
        </authorList>
    </citation>
    <scope>NUCLEOTIDE SEQUENCE</scope>
    <source>
        <strain evidence="2">BECK_BZ106</strain>
    </source>
</reference>
<dbReference type="Gene3D" id="3.40.50.620">
    <property type="entry name" value="HUPs"/>
    <property type="match status" value="1"/>
</dbReference>
<dbReference type="PANTHER" id="PTHR43196">
    <property type="entry name" value="SULFATE ADENYLYLTRANSFERASE SUBUNIT 2"/>
    <property type="match status" value="1"/>
</dbReference>
<sequence length="459" mass="52181">MFGRLFRGATYLITDLEKTTLSRLHDLYHSDDRPWVVAFSGGKDSTLLLQLVFDLLLQLGNQALKPVHVVSSDTRVEAPNIGAYLKGTLARIEEGGGRHNLDLHAHLVSPEPQDSFWGRLIGKGYPSPTRWFRWCTTKMKILPTRNVMERITRESGSAVLLLGTRADESNERGRRMRGKEYTARGLNSHYEIPNVLVASPIVDWTNDEVWEYLVNHNPPPWGGNHDFLLQLYRQAAGGECPIVLDLNMPSCGGSRFGCWTCTVVKHDKSMQGFIDSGETWMQPLITFRNWLKEIRERPDWRSPTRRDGSTGLGPFLPIKRIEILRKLLALEKTVGELLVSDDELGYIQFQWNQEFDLTETALTLAREHGRNIERDIQDMTALKLPPIEQQVLDDLIGKHAVNPDLVDKLLKLVLYDYRDLGIHGNKAALQRDIEERIEISLEQETMADTPADALVDSDP</sequence>
<accession>A0A450SNA3</accession>
<dbReference type="InterPro" id="IPR017598">
    <property type="entry name" value="SulphurTrfase_DndC"/>
</dbReference>
<protein>
    <submittedName>
        <fullName evidence="2">DNA sulfur modification protein DndC</fullName>
    </submittedName>
</protein>